<dbReference type="Pfam" id="PF00392">
    <property type="entry name" value="GntR"/>
    <property type="match status" value="1"/>
</dbReference>
<evidence type="ECO:0000259" key="5">
    <source>
        <dbReference type="PROSITE" id="PS50949"/>
    </source>
</evidence>
<dbReference type="GO" id="GO:0003677">
    <property type="term" value="F:DNA binding"/>
    <property type="evidence" value="ECO:0007669"/>
    <property type="project" value="UniProtKB-KW"/>
</dbReference>
<evidence type="ECO:0000256" key="3">
    <source>
        <dbReference type="ARBA" id="ARBA00023125"/>
    </source>
</evidence>
<evidence type="ECO:0000313" key="7">
    <source>
        <dbReference type="Proteomes" id="UP000243528"/>
    </source>
</evidence>
<dbReference type="AlphaFoldDB" id="A0A2P8DID0"/>
<evidence type="ECO:0000313" key="6">
    <source>
        <dbReference type="EMBL" id="PSK96985.1"/>
    </source>
</evidence>
<comment type="caution">
    <text evidence="6">The sequence shown here is derived from an EMBL/GenBank/DDBJ whole genome shotgun (WGS) entry which is preliminary data.</text>
</comment>
<protein>
    <submittedName>
        <fullName evidence="6">GntR family transcriptional regulator</fullName>
    </submittedName>
</protein>
<keyword evidence="1" id="KW-0663">Pyridoxal phosphate</keyword>
<keyword evidence="7" id="KW-1185">Reference proteome</keyword>
<dbReference type="InterPro" id="IPR036388">
    <property type="entry name" value="WH-like_DNA-bd_sf"/>
</dbReference>
<dbReference type="EMBL" id="PYGE01000024">
    <property type="protein sequence ID" value="PSK96985.1"/>
    <property type="molecule type" value="Genomic_DNA"/>
</dbReference>
<dbReference type="PANTHER" id="PTHR46577:SF1">
    <property type="entry name" value="HTH-TYPE TRANSCRIPTIONAL REGULATORY PROTEIN GABR"/>
    <property type="match status" value="1"/>
</dbReference>
<evidence type="ECO:0000256" key="1">
    <source>
        <dbReference type="ARBA" id="ARBA00022898"/>
    </source>
</evidence>
<dbReference type="PANTHER" id="PTHR46577">
    <property type="entry name" value="HTH-TYPE TRANSCRIPTIONAL REGULATORY PROTEIN GABR"/>
    <property type="match status" value="1"/>
</dbReference>
<sequence>MVHLDPAAHGPLHERIAAAVRRAVADGDLPPGARLPAARELASQLDVNINTVLRAYRELSAEDLVELRRGRGATVRKGADRARLYDLVDELLAEAARLGVSRGELAGILASRS</sequence>
<dbReference type="InterPro" id="IPR036390">
    <property type="entry name" value="WH_DNA-bd_sf"/>
</dbReference>
<dbReference type="InterPro" id="IPR000524">
    <property type="entry name" value="Tscrpt_reg_HTH_GntR"/>
</dbReference>
<gene>
    <name evidence="6" type="ORF">CLV30_12473</name>
</gene>
<dbReference type="GO" id="GO:0003700">
    <property type="term" value="F:DNA-binding transcription factor activity"/>
    <property type="evidence" value="ECO:0007669"/>
    <property type="project" value="InterPro"/>
</dbReference>
<dbReference type="Proteomes" id="UP000243528">
    <property type="component" value="Unassembled WGS sequence"/>
</dbReference>
<name>A0A2P8DID0_9ACTN</name>
<feature type="domain" description="HTH gntR-type" evidence="5">
    <location>
        <begin position="10"/>
        <end position="78"/>
    </location>
</feature>
<dbReference type="OrthoDB" id="4307011at2"/>
<dbReference type="PROSITE" id="PS50949">
    <property type="entry name" value="HTH_GNTR"/>
    <property type="match status" value="1"/>
</dbReference>
<dbReference type="Gene3D" id="1.10.10.10">
    <property type="entry name" value="Winged helix-like DNA-binding domain superfamily/Winged helix DNA-binding domain"/>
    <property type="match status" value="1"/>
</dbReference>
<dbReference type="InterPro" id="IPR051446">
    <property type="entry name" value="HTH_trans_reg/aminotransferase"/>
</dbReference>
<keyword evidence="3" id="KW-0238">DNA-binding</keyword>
<organism evidence="6 7">
    <name type="scientific">Haloactinopolyspora alba</name>
    <dbReference type="NCBI Taxonomy" id="648780"/>
    <lineage>
        <taxon>Bacteria</taxon>
        <taxon>Bacillati</taxon>
        <taxon>Actinomycetota</taxon>
        <taxon>Actinomycetes</taxon>
        <taxon>Jiangellales</taxon>
        <taxon>Jiangellaceae</taxon>
        <taxon>Haloactinopolyspora</taxon>
    </lineage>
</organism>
<keyword evidence="2" id="KW-0805">Transcription regulation</keyword>
<proteinExistence type="predicted"/>
<keyword evidence="4" id="KW-0804">Transcription</keyword>
<evidence type="ECO:0000256" key="4">
    <source>
        <dbReference type="ARBA" id="ARBA00023163"/>
    </source>
</evidence>
<accession>A0A2P8DID0</accession>
<evidence type="ECO:0000256" key="2">
    <source>
        <dbReference type="ARBA" id="ARBA00023015"/>
    </source>
</evidence>
<dbReference type="RefSeq" id="WP_106539548.1">
    <property type="nucleotide sequence ID" value="NZ_PYGE01000024.1"/>
</dbReference>
<dbReference type="SUPFAM" id="SSF46785">
    <property type="entry name" value="Winged helix' DNA-binding domain"/>
    <property type="match status" value="1"/>
</dbReference>
<dbReference type="CDD" id="cd07377">
    <property type="entry name" value="WHTH_GntR"/>
    <property type="match status" value="1"/>
</dbReference>
<reference evidence="6 7" key="1">
    <citation type="submission" date="2018-03" db="EMBL/GenBank/DDBJ databases">
        <title>Genomic Encyclopedia of Archaeal and Bacterial Type Strains, Phase II (KMG-II): from individual species to whole genera.</title>
        <authorList>
            <person name="Goeker M."/>
        </authorList>
    </citation>
    <scope>NUCLEOTIDE SEQUENCE [LARGE SCALE GENOMIC DNA]</scope>
    <source>
        <strain evidence="6 7">DSM 45211</strain>
    </source>
</reference>
<dbReference type="SMART" id="SM00345">
    <property type="entry name" value="HTH_GNTR"/>
    <property type="match status" value="1"/>
</dbReference>